<gene>
    <name evidence="2" type="ORF">SS50377_18716</name>
    <name evidence="3" type="ORF">SS50377_25240</name>
</gene>
<dbReference type="InterPro" id="IPR050868">
    <property type="entry name" value="ELMO_domain-containing"/>
</dbReference>
<reference evidence="3" key="2">
    <citation type="submission" date="2020-12" db="EMBL/GenBank/DDBJ databases">
        <title>New Spironucleus salmonicida genome in near-complete chromosomes.</title>
        <authorList>
            <person name="Xu F."/>
            <person name="Kurt Z."/>
            <person name="Jimenez-Gonzalez A."/>
            <person name="Astvaldsson A."/>
            <person name="Andersson J.O."/>
            <person name="Svard S.G."/>
        </authorList>
    </citation>
    <scope>NUCLEOTIDE SEQUENCE</scope>
    <source>
        <strain evidence="3">ATCC 50377</strain>
    </source>
</reference>
<dbReference type="PANTHER" id="PTHR12771">
    <property type="entry name" value="ENGULFMENT AND CELL MOTILITY"/>
    <property type="match status" value="1"/>
</dbReference>
<name>V6LMD4_9EUKA</name>
<protein>
    <submittedName>
        <fullName evidence="2">ELMO/CED-12 family protein</fullName>
    </submittedName>
</protein>
<dbReference type="Proteomes" id="UP000018208">
    <property type="component" value="Unassembled WGS sequence"/>
</dbReference>
<evidence type="ECO:0000259" key="1">
    <source>
        <dbReference type="PROSITE" id="PS51335"/>
    </source>
</evidence>
<organism evidence="2">
    <name type="scientific">Spironucleus salmonicida</name>
    <dbReference type="NCBI Taxonomy" id="348837"/>
    <lineage>
        <taxon>Eukaryota</taxon>
        <taxon>Metamonada</taxon>
        <taxon>Diplomonadida</taxon>
        <taxon>Hexamitidae</taxon>
        <taxon>Hexamitinae</taxon>
        <taxon>Spironucleus</taxon>
    </lineage>
</organism>
<evidence type="ECO:0000313" key="4">
    <source>
        <dbReference type="Proteomes" id="UP000018208"/>
    </source>
</evidence>
<dbReference type="VEuPathDB" id="GiardiaDB:SS50377_25240"/>
<dbReference type="Pfam" id="PF04727">
    <property type="entry name" value="ELMO_CED12"/>
    <property type="match status" value="1"/>
</dbReference>
<sequence length="286" mass="32526">METQLYVSQAQYHLPKQLTNFSNIAAIPYSQSEHQYILRQLLDNLDAKNDDTSSNLMFRLIGFQSEKPSSDFRASGVLGAIFLVYFSNFNKKLMKTASFKSMTDENIDQFLDGQNFDQQFRYPFSISLITVVSRVLGLDLEFLQNEMVLQFFRLGQVRIKLQHEVQPDQLLFLECTPLPSVLEAYTESLRGEVHPRFNPRGEKIAPLTGFSAHRLDGMHPSLCGCVFRLACEVAQVVHGELGRLADDQVYMGYNAVLERVFRRLEGILGAGDLLGVDDCVARLREE</sequence>
<evidence type="ECO:0000313" key="3">
    <source>
        <dbReference type="EMBL" id="KAH0573122.1"/>
    </source>
</evidence>
<dbReference type="PROSITE" id="PS51335">
    <property type="entry name" value="ELMO"/>
    <property type="match status" value="1"/>
</dbReference>
<keyword evidence="4" id="KW-1185">Reference proteome</keyword>
<evidence type="ECO:0000313" key="2">
    <source>
        <dbReference type="EMBL" id="EST41879.1"/>
    </source>
</evidence>
<dbReference type="AlphaFoldDB" id="V6LMD4"/>
<feature type="domain" description="ELMO" evidence="1">
    <location>
        <begin position="33"/>
        <end position="212"/>
    </location>
</feature>
<proteinExistence type="predicted"/>
<dbReference type="EMBL" id="KI546167">
    <property type="protein sequence ID" value="EST41879.1"/>
    <property type="molecule type" value="Genomic_DNA"/>
</dbReference>
<dbReference type="OrthoDB" id="67155at2759"/>
<reference evidence="2 3" key="1">
    <citation type="journal article" date="2014" name="PLoS Genet.">
        <title>The Genome of Spironucleus salmonicida Highlights a Fish Pathogen Adapted to Fluctuating Environments.</title>
        <authorList>
            <person name="Xu F."/>
            <person name="Jerlstrom-Hultqvist J."/>
            <person name="Einarsson E."/>
            <person name="Astvaldsson A."/>
            <person name="Svard S.G."/>
            <person name="Andersson J.O."/>
        </authorList>
    </citation>
    <scope>NUCLEOTIDE SEQUENCE</scope>
    <source>
        <strain evidence="3">ATCC 50377</strain>
    </source>
</reference>
<dbReference type="EMBL" id="AUWU02000005">
    <property type="protein sequence ID" value="KAH0573122.1"/>
    <property type="molecule type" value="Genomic_DNA"/>
</dbReference>
<dbReference type="InterPro" id="IPR006816">
    <property type="entry name" value="ELMO_dom"/>
</dbReference>
<accession>V6LMD4</accession>